<keyword evidence="2" id="KW-0472">Membrane</keyword>
<dbReference type="Proteomes" id="UP000257109">
    <property type="component" value="Unassembled WGS sequence"/>
</dbReference>
<protein>
    <submittedName>
        <fullName evidence="3">Uncharacterized protein</fullName>
    </submittedName>
</protein>
<gene>
    <name evidence="3" type="ORF">CR513_25786</name>
</gene>
<accession>A0A371GNI4</accession>
<dbReference type="EMBL" id="QJKJ01004942">
    <property type="protein sequence ID" value="RDX92129.1"/>
    <property type="molecule type" value="Genomic_DNA"/>
</dbReference>
<reference evidence="3" key="1">
    <citation type="submission" date="2018-05" db="EMBL/GenBank/DDBJ databases">
        <title>Draft genome of Mucuna pruriens seed.</title>
        <authorList>
            <person name="Nnadi N.E."/>
            <person name="Vos R."/>
            <person name="Hasami M.H."/>
            <person name="Devisetty U.K."/>
            <person name="Aguiy J.C."/>
        </authorList>
    </citation>
    <scope>NUCLEOTIDE SEQUENCE [LARGE SCALE GENOMIC DNA]</scope>
    <source>
        <strain evidence="3">JCA_2017</strain>
    </source>
</reference>
<dbReference type="PANTHER" id="PTHR34558">
    <property type="entry name" value="EXPRESSED PROTEIN"/>
    <property type="match status" value="1"/>
</dbReference>
<evidence type="ECO:0000313" key="4">
    <source>
        <dbReference type="Proteomes" id="UP000257109"/>
    </source>
</evidence>
<evidence type="ECO:0000313" key="3">
    <source>
        <dbReference type="EMBL" id="RDX92129.1"/>
    </source>
</evidence>
<feature type="transmembrane region" description="Helical" evidence="2">
    <location>
        <begin position="99"/>
        <end position="123"/>
    </location>
</feature>
<feature type="non-terminal residue" evidence="3">
    <location>
        <position position="1"/>
    </location>
</feature>
<comment type="caution">
    <text evidence="3">The sequence shown here is derived from an EMBL/GenBank/DDBJ whole genome shotgun (WGS) entry which is preliminary data.</text>
</comment>
<keyword evidence="2" id="KW-1133">Transmembrane helix</keyword>
<dbReference type="STRING" id="157652.A0A371GNI4"/>
<dbReference type="AlphaFoldDB" id="A0A371GNI4"/>
<proteinExistence type="predicted"/>
<evidence type="ECO:0000256" key="2">
    <source>
        <dbReference type="SAM" id="Phobius"/>
    </source>
</evidence>
<keyword evidence="4" id="KW-1185">Reference proteome</keyword>
<evidence type="ECO:0000256" key="1">
    <source>
        <dbReference type="SAM" id="MobiDB-lite"/>
    </source>
</evidence>
<dbReference type="PANTHER" id="PTHR34558:SF4">
    <property type="entry name" value="TRANSMEMBRANE PROTEIN"/>
    <property type="match status" value="1"/>
</dbReference>
<feature type="region of interest" description="Disordered" evidence="1">
    <location>
        <begin position="60"/>
        <end position="94"/>
    </location>
</feature>
<organism evidence="3 4">
    <name type="scientific">Mucuna pruriens</name>
    <name type="common">Velvet bean</name>
    <name type="synonym">Dolichos pruriens</name>
    <dbReference type="NCBI Taxonomy" id="157652"/>
    <lineage>
        <taxon>Eukaryota</taxon>
        <taxon>Viridiplantae</taxon>
        <taxon>Streptophyta</taxon>
        <taxon>Embryophyta</taxon>
        <taxon>Tracheophyta</taxon>
        <taxon>Spermatophyta</taxon>
        <taxon>Magnoliopsida</taxon>
        <taxon>eudicotyledons</taxon>
        <taxon>Gunneridae</taxon>
        <taxon>Pentapetalae</taxon>
        <taxon>rosids</taxon>
        <taxon>fabids</taxon>
        <taxon>Fabales</taxon>
        <taxon>Fabaceae</taxon>
        <taxon>Papilionoideae</taxon>
        <taxon>50 kb inversion clade</taxon>
        <taxon>NPAAA clade</taxon>
        <taxon>indigoferoid/millettioid clade</taxon>
        <taxon>Phaseoleae</taxon>
        <taxon>Mucuna</taxon>
    </lineage>
</organism>
<dbReference type="OrthoDB" id="686454at2759"/>
<keyword evidence="2" id="KW-0812">Transmembrane</keyword>
<feature type="transmembrane region" description="Helical" evidence="2">
    <location>
        <begin position="12"/>
        <end position="31"/>
    </location>
</feature>
<sequence length="182" mass="20041">MVFNGVVERGDGGRVLYLAITQIMVLQAMALESESPMPGLNPLEAKVQLSDQNSDKFVDQTVAESRGPSSQEEGESKAEAAEAPDIRRLGKHHPTDKSVAGGGVILGGLVTVTFAAVFCYIRVTRKRDSDLSKVVVNMTDVHFNFSKGRKSKRMASPTLRECKHLPKRMREEKKETIGKDIR</sequence>
<name>A0A371GNI4_MUCPR</name>
<feature type="compositionally biased region" description="Basic and acidic residues" evidence="1">
    <location>
        <begin position="74"/>
        <end position="94"/>
    </location>
</feature>